<evidence type="ECO:0000259" key="8">
    <source>
        <dbReference type="PROSITE" id="PS50089"/>
    </source>
</evidence>
<dbReference type="GO" id="GO:0006281">
    <property type="term" value="P:DNA repair"/>
    <property type="evidence" value="ECO:0007669"/>
    <property type="project" value="TreeGrafter"/>
</dbReference>
<dbReference type="InterPro" id="IPR013083">
    <property type="entry name" value="Znf_RING/FYVE/PHD"/>
</dbReference>
<keyword evidence="2" id="KW-0547">Nucleotide-binding</keyword>
<dbReference type="AlphaFoldDB" id="A0AAW0QJW3"/>
<gene>
    <name evidence="11" type="ORF">PG999_009636</name>
</gene>
<dbReference type="GO" id="GO:0005634">
    <property type="term" value="C:nucleus"/>
    <property type="evidence" value="ECO:0007669"/>
    <property type="project" value="TreeGrafter"/>
</dbReference>
<evidence type="ECO:0000256" key="2">
    <source>
        <dbReference type="ARBA" id="ARBA00022741"/>
    </source>
</evidence>
<dbReference type="GO" id="GO:0004386">
    <property type="term" value="F:helicase activity"/>
    <property type="evidence" value="ECO:0007669"/>
    <property type="project" value="UniProtKB-KW"/>
</dbReference>
<dbReference type="PROSITE" id="PS50089">
    <property type="entry name" value="ZF_RING_2"/>
    <property type="match status" value="1"/>
</dbReference>
<dbReference type="PROSITE" id="PS51192">
    <property type="entry name" value="HELICASE_ATP_BIND_1"/>
    <property type="match status" value="1"/>
</dbReference>
<accession>A0AAW0QJW3</accession>
<protein>
    <submittedName>
        <fullName evidence="11">Helicase-like transcription factor</fullName>
    </submittedName>
</protein>
<dbReference type="CDD" id="cd18008">
    <property type="entry name" value="DEXDc_SHPRH-like"/>
    <property type="match status" value="1"/>
</dbReference>
<feature type="domain" description="Helicase ATP-binding" evidence="9">
    <location>
        <begin position="457"/>
        <end position="668"/>
    </location>
</feature>
<evidence type="ECO:0000259" key="10">
    <source>
        <dbReference type="PROSITE" id="PS51194"/>
    </source>
</evidence>
<dbReference type="InterPro" id="IPR000330">
    <property type="entry name" value="SNF2_N"/>
</dbReference>
<dbReference type="Pfam" id="PF00271">
    <property type="entry name" value="Helicase_C"/>
    <property type="match status" value="1"/>
</dbReference>
<comment type="similarity">
    <text evidence="1">Belongs to the SNF2/RAD54 helicase family.</text>
</comment>
<feature type="domain" description="RING-type" evidence="8">
    <location>
        <begin position="830"/>
        <end position="889"/>
    </location>
</feature>
<dbReference type="GO" id="GO:0008094">
    <property type="term" value="F:ATP-dependent activity, acting on DNA"/>
    <property type="evidence" value="ECO:0007669"/>
    <property type="project" value="TreeGrafter"/>
</dbReference>
<dbReference type="Gene3D" id="3.30.40.10">
    <property type="entry name" value="Zinc/RING finger domain, C3HC4 (zinc finger)"/>
    <property type="match status" value="1"/>
</dbReference>
<sequence>MGLDPAQLLNPRQYMTASRTNNVSGRSTPTTFPSRSSGPTSLDFQFSSPNEGYASNASTPPSFAYNGGLDLSHTPSPVNGFGGMIERMNNVQDRSTAPHPKRRKVETIDLDDSADEKVSSTFGNGSSGGMIGQYVKEKKEEAANSPSLSRANTVDLTEVGKLADFLDTSILANNVAGDDDASEAKAIEDAQRQEICYGMIQGAKINCHSVPSPKPEHKSLQYGWWPAVKIVLNRRLGDVTNIIHAKDYTRSIVGTLDADTAMGLSPLLDSPRLQLRTDSRIPTRRMDGEQIGEPISKAFSLDLVLYGPRRSAKVVGRHLSQKQLWLRNPTRLDSGIKYENPQSLQGIRPQPIIRDREGALAASVPQQARTVEEIRNEVMGVFDSLTRSEDLPQLEPDPRIVTELLKHQKQGLHFMMTKEQPRQLLSIGKTPNSFWQLRTNISGQQSYYNVITGQVHHQPPPETFGGILADMMGLGKTLSILSLVASTLDAAEEWSESQPVQPRPPTQKKGHGQSRFNVPTPTPLALTRISRNSRATLLVCPLTTITNWEEQIKTHIKPGTFSYYIYHGSNRIRDPQKLAQYDLVITTYGSVSTEVNQRHKGRAGPHPLEEIGWFRIVLDEAHMIREQSTLQFKAICRLQANRRWAVTGTPVQNKLDDLAALLAFIRLQPFDDKSKFTQYIVAPFKICDPEVVPKLRVLVDSITLRRLKDKIDLPPRKDQLVKLQFSPSEEKLYKSFERNAQDKVAVLASGRDKMVGGKSYIHILQSILRLRLISAHGRELLSDEDLALVQGMTEDSAIDLDSDDDDKPAIGETRAYEVLELMQETNVDKCFVCDKKLGAQEGSAEVESEKEDNILGYLTACFHLICPSCKPTWIAETGNSGVGPCPLCSSHIRLSLTELRKDKADVEHDTHHKTGKKSSCLENYSGPHTKTRALVEDLLRTKAQSEANPDEAPFKSVVFSAWTSHLDLIQLALGNNGITYTRLDGKMSRTARTAAMDSFRDDNSVHVILVSIMAGGLGLNLTAGSNVYVMEPQYNPAAEAQAVDRVHRLGQKRPVRTVRYIMANSIEEKMLELQEKKMKLASLSMDRGKAMDKAEAAKQKLMDLRSLFK</sequence>
<feature type="region of interest" description="Disordered" evidence="7">
    <location>
        <begin position="494"/>
        <end position="523"/>
    </location>
</feature>
<reference evidence="11 12" key="1">
    <citation type="submission" date="2023-01" db="EMBL/GenBank/DDBJ databases">
        <title>Analysis of 21 Apiospora genomes using comparative genomics revels a genus with tremendous synthesis potential of carbohydrate active enzymes and secondary metabolites.</title>
        <authorList>
            <person name="Sorensen T."/>
        </authorList>
    </citation>
    <scope>NUCLEOTIDE SEQUENCE [LARGE SCALE GENOMIC DNA]</scope>
    <source>
        <strain evidence="11 12">CBS 117206</strain>
    </source>
</reference>
<keyword evidence="5" id="KW-0067">ATP-binding</keyword>
<name>A0AAW0QJW3_9PEZI</name>
<keyword evidence="6" id="KW-0479">Metal-binding</keyword>
<dbReference type="InterPro" id="IPR027417">
    <property type="entry name" value="P-loop_NTPase"/>
</dbReference>
<dbReference type="PANTHER" id="PTHR45626:SF52">
    <property type="entry name" value="SINGLE-STRANDED DNA-DEPENDENT ATPASE (EUROFUNG)"/>
    <property type="match status" value="1"/>
</dbReference>
<dbReference type="GO" id="GO:0008270">
    <property type="term" value="F:zinc ion binding"/>
    <property type="evidence" value="ECO:0007669"/>
    <property type="project" value="UniProtKB-KW"/>
</dbReference>
<dbReference type="InterPro" id="IPR050628">
    <property type="entry name" value="SNF2_RAD54_helicase_TF"/>
</dbReference>
<evidence type="ECO:0000259" key="9">
    <source>
        <dbReference type="PROSITE" id="PS51192"/>
    </source>
</evidence>
<organism evidence="11 12">
    <name type="scientific">Apiospora kogelbergensis</name>
    <dbReference type="NCBI Taxonomy" id="1337665"/>
    <lineage>
        <taxon>Eukaryota</taxon>
        <taxon>Fungi</taxon>
        <taxon>Dikarya</taxon>
        <taxon>Ascomycota</taxon>
        <taxon>Pezizomycotina</taxon>
        <taxon>Sordariomycetes</taxon>
        <taxon>Xylariomycetidae</taxon>
        <taxon>Amphisphaeriales</taxon>
        <taxon>Apiosporaceae</taxon>
        <taxon>Apiospora</taxon>
    </lineage>
</organism>
<dbReference type="Gene3D" id="3.40.50.10810">
    <property type="entry name" value="Tandem AAA-ATPase domain"/>
    <property type="match status" value="1"/>
</dbReference>
<evidence type="ECO:0000256" key="4">
    <source>
        <dbReference type="ARBA" id="ARBA00022806"/>
    </source>
</evidence>
<evidence type="ECO:0000256" key="3">
    <source>
        <dbReference type="ARBA" id="ARBA00022801"/>
    </source>
</evidence>
<dbReference type="EMBL" id="JAQQWP010000008">
    <property type="protein sequence ID" value="KAK8106277.1"/>
    <property type="molecule type" value="Genomic_DNA"/>
</dbReference>
<dbReference type="CDD" id="cd18793">
    <property type="entry name" value="SF2_C_SNF"/>
    <property type="match status" value="1"/>
</dbReference>
<dbReference type="InterPro" id="IPR038718">
    <property type="entry name" value="SNF2-like_sf"/>
</dbReference>
<dbReference type="InterPro" id="IPR014001">
    <property type="entry name" value="Helicase_ATP-bd"/>
</dbReference>
<dbReference type="SMART" id="SM00490">
    <property type="entry name" value="HELICc"/>
    <property type="match status" value="1"/>
</dbReference>
<feature type="domain" description="Helicase C-terminal" evidence="10">
    <location>
        <begin position="933"/>
        <end position="1105"/>
    </location>
</feature>
<proteinExistence type="inferred from homology"/>
<dbReference type="PANTHER" id="PTHR45626">
    <property type="entry name" value="TRANSCRIPTION TERMINATION FACTOR 2-RELATED"/>
    <property type="match status" value="1"/>
</dbReference>
<feature type="compositionally biased region" description="Polar residues" evidence="7">
    <location>
        <begin position="42"/>
        <end position="59"/>
    </location>
</feature>
<dbReference type="SUPFAM" id="SSF52540">
    <property type="entry name" value="P-loop containing nucleoside triphosphate hydrolases"/>
    <property type="match status" value="2"/>
</dbReference>
<dbReference type="Gene3D" id="3.40.50.300">
    <property type="entry name" value="P-loop containing nucleotide triphosphate hydrolases"/>
    <property type="match status" value="1"/>
</dbReference>
<keyword evidence="6" id="KW-0862">Zinc</keyword>
<feature type="compositionally biased region" description="Polar residues" evidence="7">
    <location>
        <begin position="13"/>
        <end position="23"/>
    </location>
</feature>
<keyword evidence="4 11" id="KW-0347">Helicase</keyword>
<evidence type="ECO:0000256" key="7">
    <source>
        <dbReference type="SAM" id="MobiDB-lite"/>
    </source>
</evidence>
<dbReference type="GO" id="GO:0016787">
    <property type="term" value="F:hydrolase activity"/>
    <property type="evidence" value="ECO:0007669"/>
    <property type="project" value="UniProtKB-KW"/>
</dbReference>
<dbReference type="InterPro" id="IPR001650">
    <property type="entry name" value="Helicase_C-like"/>
</dbReference>
<feature type="compositionally biased region" description="Low complexity" evidence="7">
    <location>
        <begin position="24"/>
        <end position="41"/>
    </location>
</feature>
<dbReference type="InterPro" id="IPR001841">
    <property type="entry name" value="Znf_RING"/>
</dbReference>
<evidence type="ECO:0000313" key="12">
    <source>
        <dbReference type="Proteomes" id="UP001392437"/>
    </source>
</evidence>
<feature type="region of interest" description="Disordered" evidence="7">
    <location>
        <begin position="1"/>
        <end position="59"/>
    </location>
</feature>
<dbReference type="SUPFAM" id="SSF57850">
    <property type="entry name" value="RING/U-box"/>
    <property type="match status" value="1"/>
</dbReference>
<dbReference type="SMART" id="SM00487">
    <property type="entry name" value="DEXDc"/>
    <property type="match status" value="1"/>
</dbReference>
<keyword evidence="6" id="KW-0863">Zinc-finger</keyword>
<dbReference type="InterPro" id="IPR049730">
    <property type="entry name" value="SNF2/RAD54-like_C"/>
</dbReference>
<dbReference type="Pfam" id="PF00176">
    <property type="entry name" value="SNF2-rel_dom"/>
    <property type="match status" value="1"/>
</dbReference>
<dbReference type="PROSITE" id="PS51194">
    <property type="entry name" value="HELICASE_CTER"/>
    <property type="match status" value="1"/>
</dbReference>
<keyword evidence="3" id="KW-0378">Hydrolase</keyword>
<evidence type="ECO:0000256" key="6">
    <source>
        <dbReference type="PROSITE-ProRule" id="PRU00175"/>
    </source>
</evidence>
<keyword evidence="12" id="KW-1185">Reference proteome</keyword>
<dbReference type="GO" id="GO:0005524">
    <property type="term" value="F:ATP binding"/>
    <property type="evidence" value="ECO:0007669"/>
    <property type="project" value="UniProtKB-KW"/>
</dbReference>
<comment type="caution">
    <text evidence="11">The sequence shown here is derived from an EMBL/GenBank/DDBJ whole genome shotgun (WGS) entry which is preliminary data.</text>
</comment>
<evidence type="ECO:0000313" key="11">
    <source>
        <dbReference type="EMBL" id="KAK8106277.1"/>
    </source>
</evidence>
<evidence type="ECO:0000256" key="1">
    <source>
        <dbReference type="ARBA" id="ARBA00007025"/>
    </source>
</evidence>
<evidence type="ECO:0000256" key="5">
    <source>
        <dbReference type="ARBA" id="ARBA00022840"/>
    </source>
</evidence>
<dbReference type="Proteomes" id="UP001392437">
    <property type="component" value="Unassembled WGS sequence"/>
</dbReference>